<dbReference type="PATRIC" id="fig|198422.3.peg.358"/>
<evidence type="ECO:0000256" key="1">
    <source>
        <dbReference type="SAM" id="Phobius"/>
    </source>
</evidence>
<dbReference type="RefSeq" id="WP_050337040.1">
    <property type="nucleotide sequence ID" value="NZ_JPSQ01000008.1"/>
</dbReference>
<keyword evidence="1" id="KW-1133">Transmembrane helix</keyword>
<gene>
    <name evidence="2" type="primary">BI-1</name>
    <name evidence="3" type="ORF">AlmWB_00860</name>
</gene>
<dbReference type="OrthoDB" id="116480at2"/>
<dbReference type="InterPro" id="IPR010539">
    <property type="entry name" value="BaxI_1-like"/>
</dbReference>
<dbReference type="EMBL" id="JPSQ01000008">
    <property type="protein sequence ID" value="KND62713.1"/>
    <property type="molecule type" value="Genomic_DNA"/>
</dbReference>
<feature type="transmembrane region" description="Helical" evidence="1">
    <location>
        <begin position="52"/>
        <end position="72"/>
    </location>
</feature>
<dbReference type="PANTHER" id="PTHR41282">
    <property type="entry name" value="CONSERVED TRANSMEMBRANE PROTEIN-RELATED"/>
    <property type="match status" value="1"/>
</dbReference>
<dbReference type="AlphaFoldDB" id="A0A0L0MK07"/>
<organism evidence="3 4">
    <name type="scientific">Candidatus Phytoplasma phoenicium</name>
    <dbReference type="NCBI Taxonomy" id="198422"/>
    <lineage>
        <taxon>Bacteria</taxon>
        <taxon>Bacillati</taxon>
        <taxon>Mycoplasmatota</taxon>
        <taxon>Mollicutes</taxon>
        <taxon>Acholeplasmatales</taxon>
        <taxon>Acholeplasmataceae</taxon>
        <taxon>Candidatus Phytoplasma</taxon>
        <taxon>16SrIX (Pigeon pea witches'-broom group)</taxon>
    </lineage>
</organism>
<dbReference type="EMBL" id="KP640614">
    <property type="protein sequence ID" value="AKT74325.1"/>
    <property type="molecule type" value="Genomic_DNA"/>
</dbReference>
<evidence type="ECO:0000313" key="3">
    <source>
        <dbReference type="EMBL" id="KND62713.1"/>
    </source>
</evidence>
<reference evidence="3 4" key="1">
    <citation type="journal article" date="2015" name="BMC Microbiol.">
        <title>'Candidatus Phytoplasma phoenicium' associated with almond witches'-broom disease: from draft genome to genetic diversity among strain populations.</title>
        <authorList>
            <person name="Quaglino F."/>
            <person name="Kube M."/>
            <person name="Jawhari M."/>
            <person name="Abou-Jawdah Y."/>
            <person name="Siewert C."/>
            <person name="Choueiri E."/>
            <person name="Sobh H."/>
            <person name="Casati P."/>
            <person name="Tedeschi R."/>
            <person name="Molino Lova M."/>
            <person name="Alma A."/>
            <person name="Bianco P.A."/>
        </authorList>
    </citation>
    <scope>NUCLEOTIDE SEQUENCE [LARGE SCALE GENOMIC DNA]</scope>
    <source>
        <strain evidence="3 4">SA213</strain>
    </source>
</reference>
<dbReference type="Pfam" id="PF12811">
    <property type="entry name" value="BaxI_1"/>
    <property type="match status" value="1"/>
</dbReference>
<keyword evidence="1" id="KW-0812">Transmembrane</keyword>
<keyword evidence="4" id="KW-1185">Reference proteome</keyword>
<evidence type="ECO:0000313" key="2">
    <source>
        <dbReference type="EMBL" id="AKT74325.1"/>
    </source>
</evidence>
<feature type="transmembrane region" description="Helical" evidence="1">
    <location>
        <begin position="205"/>
        <end position="223"/>
    </location>
</feature>
<sequence>MNWENKRNKNTFIRTNPIINDIKRNIIQKRETYASSSVFKTCEFTTIGIKTVFLFLCTFVTAFPSGVCFYVFRDNMYIQSFFITLLIASFLVHIFLLFKLSFNSHAIEKYKNLVIMFALVQGISIGASISILYQSLGPTYYDFVNMILLAFLITGILFMVSHFLYSTNLIKVNQKLYLCFIASFITLFFIIFLSCFFSFFNSVAIMIPITLFCLFLGCMMICFDLHNAEFIVENKLPKEYEWKVALGFHMTLIYIFFQAIRLLQLSGMFSRQNNR</sequence>
<accession>A0A0L0MK07</accession>
<dbReference type="PANTHER" id="PTHR41282:SF1">
    <property type="entry name" value="CONSERVED TRANSMEMBRANE PROTEIN-RELATED"/>
    <property type="match status" value="1"/>
</dbReference>
<feature type="transmembrane region" description="Helical" evidence="1">
    <location>
        <begin position="78"/>
        <end position="98"/>
    </location>
</feature>
<feature type="transmembrane region" description="Helical" evidence="1">
    <location>
        <begin position="177"/>
        <end position="199"/>
    </location>
</feature>
<proteinExistence type="predicted"/>
<feature type="transmembrane region" description="Helical" evidence="1">
    <location>
        <begin position="244"/>
        <end position="263"/>
    </location>
</feature>
<dbReference type="Proteomes" id="UP000037086">
    <property type="component" value="Unassembled WGS sequence"/>
</dbReference>
<name>A0A0L0MK07_9MOLU</name>
<feature type="transmembrane region" description="Helical" evidence="1">
    <location>
        <begin position="143"/>
        <end position="165"/>
    </location>
</feature>
<feature type="transmembrane region" description="Helical" evidence="1">
    <location>
        <begin position="110"/>
        <end position="131"/>
    </location>
</feature>
<keyword evidence="1" id="KW-0472">Membrane</keyword>
<evidence type="ECO:0000313" key="4">
    <source>
        <dbReference type="Proteomes" id="UP000037086"/>
    </source>
</evidence>
<protein>
    <submittedName>
        <fullName evidence="2 3">Putative inhibitor of apoptosis-promoting Bax1</fullName>
    </submittedName>
</protein>